<dbReference type="AlphaFoldDB" id="A0A8K0N3B8"/>
<protein>
    <submittedName>
        <fullName evidence="2">Uncharacterized protein</fullName>
    </submittedName>
</protein>
<evidence type="ECO:0000313" key="2">
    <source>
        <dbReference type="EMBL" id="KAG1347481.1"/>
    </source>
</evidence>
<feature type="compositionally biased region" description="Basic and acidic residues" evidence="1">
    <location>
        <begin position="12"/>
        <end position="54"/>
    </location>
</feature>
<accession>A0A8K0N3B8</accession>
<dbReference type="Proteomes" id="UP000797356">
    <property type="component" value="Chromosome 6"/>
</dbReference>
<evidence type="ECO:0000256" key="1">
    <source>
        <dbReference type="SAM" id="MobiDB-lite"/>
    </source>
</evidence>
<reference evidence="2" key="1">
    <citation type="journal article" date="2017" name="Gigascience">
        <title>The genome draft of coconut (Cocos nucifera).</title>
        <authorList>
            <person name="Xiao Y."/>
            <person name="Xu P."/>
            <person name="Fan H."/>
            <person name="Baudouin L."/>
            <person name="Xia W."/>
            <person name="Bocs S."/>
            <person name="Xu J."/>
            <person name="Li Q."/>
            <person name="Guo A."/>
            <person name="Zhou L."/>
            <person name="Li J."/>
            <person name="Wu Y."/>
            <person name="Ma Z."/>
            <person name="Armero A."/>
            <person name="Issali A.E."/>
            <person name="Liu N."/>
            <person name="Peng M."/>
            <person name="Yang Y."/>
        </authorList>
    </citation>
    <scope>NUCLEOTIDE SEQUENCE</scope>
    <source>
        <tissue evidence="2">Spear leaf of Hainan Tall coconut</tissue>
    </source>
</reference>
<comment type="caution">
    <text evidence="2">The sequence shown here is derived from an EMBL/GenBank/DDBJ whole genome shotgun (WGS) entry which is preliminary data.</text>
</comment>
<feature type="region of interest" description="Disordered" evidence="1">
    <location>
        <begin position="1"/>
        <end position="67"/>
    </location>
</feature>
<organism evidence="2 3">
    <name type="scientific">Cocos nucifera</name>
    <name type="common">Coconut palm</name>
    <dbReference type="NCBI Taxonomy" id="13894"/>
    <lineage>
        <taxon>Eukaryota</taxon>
        <taxon>Viridiplantae</taxon>
        <taxon>Streptophyta</taxon>
        <taxon>Embryophyta</taxon>
        <taxon>Tracheophyta</taxon>
        <taxon>Spermatophyta</taxon>
        <taxon>Magnoliopsida</taxon>
        <taxon>Liliopsida</taxon>
        <taxon>Arecaceae</taxon>
        <taxon>Arecoideae</taxon>
        <taxon>Cocoseae</taxon>
        <taxon>Attaleinae</taxon>
        <taxon>Cocos</taxon>
    </lineage>
</organism>
<gene>
    <name evidence="2" type="ORF">COCNU_06G013100</name>
</gene>
<evidence type="ECO:0000313" key="3">
    <source>
        <dbReference type="Proteomes" id="UP000797356"/>
    </source>
</evidence>
<reference evidence="2" key="2">
    <citation type="submission" date="2019-07" db="EMBL/GenBank/DDBJ databases">
        <authorList>
            <person name="Yang Y."/>
            <person name="Bocs S."/>
            <person name="Baudouin L."/>
        </authorList>
    </citation>
    <scope>NUCLEOTIDE SEQUENCE</scope>
    <source>
        <tissue evidence="2">Spear leaf of Hainan Tall coconut</tissue>
    </source>
</reference>
<name>A0A8K0N3B8_COCNU</name>
<proteinExistence type="predicted"/>
<sequence>MRPTTRQYGSHDPSDDAYGSHDPSDDAYGSHDPSDDAYGSHDPSDDAYGSHDPSDDAVLSAPDSMRPTMCQSSTILMELLDSSLVSQALSPVRELVAFIFESVVSHVDHRITQLG</sequence>
<keyword evidence="3" id="KW-1185">Reference proteome</keyword>
<dbReference type="EMBL" id="CM017877">
    <property type="protein sequence ID" value="KAG1347481.1"/>
    <property type="molecule type" value="Genomic_DNA"/>
</dbReference>